<evidence type="ECO:0000313" key="3">
    <source>
        <dbReference type="Proteomes" id="UP000041254"/>
    </source>
</evidence>
<dbReference type="AlphaFoldDB" id="A0A0G4GVV5"/>
<dbReference type="InParanoid" id="A0A0G4GVV5"/>
<dbReference type="VEuPathDB" id="CryptoDB:Vbra_18857"/>
<dbReference type="EMBL" id="CDMY01000840">
    <property type="protein sequence ID" value="CEM35099.1"/>
    <property type="molecule type" value="Genomic_DNA"/>
</dbReference>
<evidence type="ECO:0000313" key="2">
    <source>
        <dbReference type="EMBL" id="CEM35099.1"/>
    </source>
</evidence>
<reference evidence="2 3" key="1">
    <citation type="submission" date="2014-11" db="EMBL/GenBank/DDBJ databases">
        <authorList>
            <person name="Zhu J."/>
            <person name="Qi W."/>
            <person name="Song R."/>
        </authorList>
    </citation>
    <scope>NUCLEOTIDE SEQUENCE [LARGE SCALE GENOMIC DNA]</scope>
</reference>
<name>A0A0G4GVV5_VITBC</name>
<gene>
    <name evidence="2" type="ORF">Vbra_18857</name>
</gene>
<feature type="region of interest" description="Disordered" evidence="1">
    <location>
        <begin position="125"/>
        <end position="144"/>
    </location>
</feature>
<evidence type="ECO:0000256" key="1">
    <source>
        <dbReference type="SAM" id="MobiDB-lite"/>
    </source>
</evidence>
<proteinExistence type="predicted"/>
<accession>A0A0G4GVV5</accession>
<organism evidence="2 3">
    <name type="scientific">Vitrella brassicaformis (strain CCMP3155)</name>
    <dbReference type="NCBI Taxonomy" id="1169540"/>
    <lineage>
        <taxon>Eukaryota</taxon>
        <taxon>Sar</taxon>
        <taxon>Alveolata</taxon>
        <taxon>Colpodellida</taxon>
        <taxon>Vitrellaceae</taxon>
        <taxon>Vitrella</taxon>
    </lineage>
</organism>
<keyword evidence="3" id="KW-1185">Reference proteome</keyword>
<sequence length="214" mass="23741">MRERERRWRWRQQVLVEGVVHRVTPVVEYRSQLSQEELSEWLPSVSPLSPRTRATVGEKAGDITGRITADLRGPSRSDECGFVVLKQALQAFRPMETVGIGRTLDGNRIEVAGVRVGAMLERRTSRAVEGNAGGTHSSHKQRGLLRSLSLHVTCDDKDAKEQEGEGSGGEGMQCSCGRGREKKRLSVPEMLHQPAARTKQNKSRPSRKPAPPQS</sequence>
<dbReference type="Proteomes" id="UP000041254">
    <property type="component" value="Unassembled WGS sequence"/>
</dbReference>
<feature type="region of interest" description="Disordered" evidence="1">
    <location>
        <begin position="158"/>
        <end position="214"/>
    </location>
</feature>
<protein>
    <submittedName>
        <fullName evidence="2">Uncharacterized protein</fullName>
    </submittedName>
</protein>